<dbReference type="AlphaFoldDB" id="A0A485L0T2"/>
<reference evidence="8" key="2">
    <citation type="submission" date="2019-06" db="EMBL/GenBank/DDBJ databases">
        <title>Genomics analysis of Aphanomyces spp. identifies a new class of oomycete effector associated with host adaptation.</title>
        <authorList>
            <person name="Gaulin E."/>
        </authorList>
    </citation>
    <scope>NUCLEOTIDE SEQUENCE</scope>
    <source>
        <strain evidence="8">CBS 578.67</strain>
    </source>
</reference>
<gene>
    <name evidence="9" type="primary">Aste57867_14142</name>
    <name evidence="8" type="ORF">As57867_014091</name>
    <name evidence="9" type="ORF">ASTE57867_14142</name>
</gene>
<sequence length="429" mass="48431">MVPHGCHAVSSTDGQRHSHWSTSQVNFAPVDSPRRPPPSSPPSCRSRFAFWRIRIPLVWGLWVLVLAWGELGAGRFSACNWPDQGNAGYHLAVVADPQLTDFYSYDMAKGSWILSWTEYFSDVYMRRHFQLLARKGNVHGVLVLGDLFDGGRILTLEEHAIHMRRFDWIFGGHHPQIQFWNMSGNHDVGIRRWNNHRANSLHRDAFGLTQYSVVLGQVEIVVIDSIGMLSDNPIIRDDAINFVRSFGMMKSKRRLPRILFTHIPLFRPAHSDCGPRRTKSPIGPGKGVSYLNVLSQELSTMVVDAIEPMHVFSGDDHTPCTYHHAAFNTTEDSLATFSWLQGERHPEVTLLSLRGGERADLSYPAMRMTTCSLPDQMGIYFCYAWLGVLSVIYVLLGSVPPRSQKPRVVACVLLPIVAWYAVVLALSVW</sequence>
<keyword evidence="10" id="KW-1185">Reference proteome</keyword>
<dbReference type="GO" id="GO:0016020">
    <property type="term" value="C:membrane"/>
    <property type="evidence" value="ECO:0007669"/>
    <property type="project" value="UniProtKB-SubCell"/>
</dbReference>
<dbReference type="Proteomes" id="UP000332933">
    <property type="component" value="Unassembled WGS sequence"/>
</dbReference>
<evidence type="ECO:0000256" key="3">
    <source>
        <dbReference type="ARBA" id="ARBA00022989"/>
    </source>
</evidence>
<name>A0A485L0T2_9STRA</name>
<dbReference type="SUPFAM" id="SSF56300">
    <property type="entry name" value="Metallo-dependent phosphatases"/>
    <property type="match status" value="1"/>
</dbReference>
<dbReference type="OrthoDB" id="5977743at2759"/>
<dbReference type="EMBL" id="VJMH01005524">
    <property type="protein sequence ID" value="KAF0695013.1"/>
    <property type="molecule type" value="Genomic_DNA"/>
</dbReference>
<evidence type="ECO:0000256" key="4">
    <source>
        <dbReference type="ARBA" id="ARBA00023136"/>
    </source>
</evidence>
<evidence type="ECO:0000259" key="7">
    <source>
        <dbReference type="Pfam" id="PF00149"/>
    </source>
</evidence>
<evidence type="ECO:0000256" key="1">
    <source>
        <dbReference type="ARBA" id="ARBA00004141"/>
    </source>
</evidence>
<evidence type="ECO:0000256" key="5">
    <source>
        <dbReference type="SAM" id="MobiDB-lite"/>
    </source>
</evidence>
<dbReference type="GO" id="GO:0006506">
    <property type="term" value="P:GPI anchor biosynthetic process"/>
    <property type="evidence" value="ECO:0007669"/>
    <property type="project" value="InterPro"/>
</dbReference>
<dbReference type="InterPro" id="IPR004843">
    <property type="entry name" value="Calcineurin-like_PHP"/>
</dbReference>
<dbReference type="PANTHER" id="PTHR13315">
    <property type="entry name" value="METALLO PHOSPHOESTERASE RELATED"/>
    <property type="match status" value="1"/>
</dbReference>
<protein>
    <submittedName>
        <fullName evidence="9">Aste57867_14142 protein</fullName>
    </submittedName>
</protein>
<proteinExistence type="predicted"/>
<feature type="region of interest" description="Disordered" evidence="5">
    <location>
        <begin position="1"/>
        <end position="20"/>
    </location>
</feature>
<keyword evidence="3 6" id="KW-1133">Transmembrane helix</keyword>
<feature type="transmembrane region" description="Helical" evidence="6">
    <location>
        <begin position="377"/>
        <end position="396"/>
    </location>
</feature>
<feature type="transmembrane region" description="Helical" evidence="6">
    <location>
        <begin position="408"/>
        <end position="428"/>
    </location>
</feature>
<evidence type="ECO:0000313" key="10">
    <source>
        <dbReference type="Proteomes" id="UP000332933"/>
    </source>
</evidence>
<evidence type="ECO:0000313" key="9">
    <source>
        <dbReference type="EMBL" id="VFT90968.1"/>
    </source>
</evidence>
<comment type="subcellular location">
    <subcellularLocation>
        <location evidence="1">Membrane</location>
        <topology evidence="1">Multi-pass membrane protein</topology>
    </subcellularLocation>
</comment>
<feature type="domain" description="Calcineurin-like phosphoesterase" evidence="7">
    <location>
        <begin position="92"/>
        <end position="279"/>
    </location>
</feature>
<dbReference type="EMBL" id="CAADRA010005545">
    <property type="protein sequence ID" value="VFT90968.1"/>
    <property type="molecule type" value="Genomic_DNA"/>
</dbReference>
<organism evidence="9 10">
    <name type="scientific">Aphanomyces stellatus</name>
    <dbReference type="NCBI Taxonomy" id="120398"/>
    <lineage>
        <taxon>Eukaryota</taxon>
        <taxon>Sar</taxon>
        <taxon>Stramenopiles</taxon>
        <taxon>Oomycota</taxon>
        <taxon>Saprolegniomycetes</taxon>
        <taxon>Saprolegniales</taxon>
        <taxon>Verrucalvaceae</taxon>
        <taxon>Aphanomyces</taxon>
    </lineage>
</organism>
<dbReference type="Pfam" id="PF00149">
    <property type="entry name" value="Metallophos"/>
    <property type="match status" value="1"/>
</dbReference>
<dbReference type="PANTHER" id="PTHR13315:SF4">
    <property type="entry name" value="METALLOPHOSPHOESTERASE, ISOFORM E"/>
    <property type="match status" value="1"/>
</dbReference>
<dbReference type="GO" id="GO:0005783">
    <property type="term" value="C:endoplasmic reticulum"/>
    <property type="evidence" value="ECO:0007669"/>
    <property type="project" value="TreeGrafter"/>
</dbReference>
<accession>A0A485L0T2</accession>
<evidence type="ECO:0000256" key="6">
    <source>
        <dbReference type="SAM" id="Phobius"/>
    </source>
</evidence>
<dbReference type="GO" id="GO:0016787">
    <property type="term" value="F:hydrolase activity"/>
    <property type="evidence" value="ECO:0007669"/>
    <property type="project" value="InterPro"/>
</dbReference>
<evidence type="ECO:0000313" key="8">
    <source>
        <dbReference type="EMBL" id="KAF0695013.1"/>
    </source>
</evidence>
<keyword evidence="2 6" id="KW-0812">Transmembrane</keyword>
<keyword evidence="4 6" id="KW-0472">Membrane</keyword>
<evidence type="ECO:0000256" key="2">
    <source>
        <dbReference type="ARBA" id="ARBA00022692"/>
    </source>
</evidence>
<dbReference type="Gene3D" id="3.60.21.10">
    <property type="match status" value="1"/>
</dbReference>
<dbReference type="InterPro" id="IPR029052">
    <property type="entry name" value="Metallo-depent_PP-like"/>
</dbReference>
<dbReference type="InterPro" id="IPR033308">
    <property type="entry name" value="PGAP5/Cdc1/Ted1"/>
</dbReference>
<reference evidence="9 10" key="1">
    <citation type="submission" date="2019-03" db="EMBL/GenBank/DDBJ databases">
        <authorList>
            <person name="Gaulin E."/>
            <person name="Dumas B."/>
        </authorList>
    </citation>
    <scope>NUCLEOTIDE SEQUENCE [LARGE SCALE GENOMIC DNA]</scope>
    <source>
        <strain evidence="9">CBS 568.67</strain>
    </source>
</reference>